<feature type="transmembrane region" description="Helical" evidence="4">
    <location>
        <begin position="188"/>
        <end position="206"/>
    </location>
</feature>
<dbReference type="Gene3D" id="1.10.287.950">
    <property type="entry name" value="Methyl-accepting chemotaxis protein"/>
    <property type="match status" value="1"/>
</dbReference>
<evidence type="ECO:0000256" key="4">
    <source>
        <dbReference type="SAM" id="Phobius"/>
    </source>
</evidence>
<accession>A0A2T1DIU8</accession>
<dbReference type="PANTHER" id="PTHR32089">
    <property type="entry name" value="METHYL-ACCEPTING CHEMOTAXIS PROTEIN MCPB"/>
    <property type="match status" value="1"/>
</dbReference>
<feature type="domain" description="HAMP" evidence="6">
    <location>
        <begin position="208"/>
        <end position="261"/>
    </location>
</feature>
<dbReference type="Pfam" id="PF00672">
    <property type="entry name" value="HAMP"/>
    <property type="match status" value="1"/>
</dbReference>
<keyword evidence="1 3" id="KW-0807">Transducer</keyword>
<dbReference type="OrthoDB" id="457060at2"/>
<dbReference type="CDD" id="cd19410">
    <property type="entry name" value="HK9-like_sensor"/>
    <property type="match status" value="1"/>
</dbReference>
<dbReference type="SUPFAM" id="SSF58104">
    <property type="entry name" value="Methyl-accepting chemotaxis protein (MCP) signaling domain"/>
    <property type="match status" value="1"/>
</dbReference>
<name>A0A2T1DIU8_9CYAN</name>
<dbReference type="InterPro" id="IPR004090">
    <property type="entry name" value="Chemotax_Me-accpt_rcpt"/>
</dbReference>
<reference evidence="7 8" key="1">
    <citation type="submission" date="2018-02" db="EMBL/GenBank/DDBJ databases">
        <authorList>
            <person name="Cohen D.B."/>
            <person name="Kent A.D."/>
        </authorList>
    </citation>
    <scope>NUCLEOTIDE SEQUENCE [LARGE SCALE GENOMIC DNA]</scope>
    <source>
        <strain evidence="7 8">ULC007</strain>
    </source>
</reference>
<dbReference type="GO" id="GO:0016020">
    <property type="term" value="C:membrane"/>
    <property type="evidence" value="ECO:0007669"/>
    <property type="project" value="InterPro"/>
</dbReference>
<dbReference type="GO" id="GO:0006935">
    <property type="term" value="P:chemotaxis"/>
    <property type="evidence" value="ECO:0007669"/>
    <property type="project" value="InterPro"/>
</dbReference>
<evidence type="ECO:0000256" key="3">
    <source>
        <dbReference type="PROSITE-ProRule" id="PRU00284"/>
    </source>
</evidence>
<dbReference type="InterPro" id="IPR003660">
    <property type="entry name" value="HAMP_dom"/>
</dbReference>
<dbReference type="Pfam" id="PF00015">
    <property type="entry name" value="MCPsignal"/>
    <property type="match status" value="1"/>
</dbReference>
<evidence type="ECO:0000313" key="7">
    <source>
        <dbReference type="EMBL" id="PSB20393.1"/>
    </source>
</evidence>
<dbReference type="Proteomes" id="UP000238634">
    <property type="component" value="Unassembled WGS sequence"/>
</dbReference>
<reference evidence="7 8" key="2">
    <citation type="submission" date="2018-03" db="EMBL/GenBank/DDBJ databases">
        <title>The ancient ancestry and fast evolution of plastids.</title>
        <authorList>
            <person name="Moore K.R."/>
            <person name="Magnabosco C."/>
            <person name="Momper L."/>
            <person name="Gold D.A."/>
            <person name="Bosak T."/>
            <person name="Fournier G.P."/>
        </authorList>
    </citation>
    <scope>NUCLEOTIDE SEQUENCE [LARGE SCALE GENOMIC DNA]</scope>
    <source>
        <strain evidence="7 8">ULC007</strain>
    </source>
</reference>
<keyword evidence="8" id="KW-1185">Reference proteome</keyword>
<dbReference type="GO" id="GO:0007165">
    <property type="term" value="P:signal transduction"/>
    <property type="evidence" value="ECO:0007669"/>
    <property type="project" value="UniProtKB-KW"/>
</dbReference>
<comment type="similarity">
    <text evidence="2">Belongs to the methyl-accepting chemotaxis (MCP) protein family.</text>
</comment>
<gene>
    <name evidence="7" type="ORF">C7B65_08115</name>
</gene>
<evidence type="ECO:0000256" key="2">
    <source>
        <dbReference type="ARBA" id="ARBA00029447"/>
    </source>
</evidence>
<dbReference type="InterPro" id="IPR004089">
    <property type="entry name" value="MCPsignal_dom"/>
</dbReference>
<comment type="caution">
    <text evidence="7">The sequence shown here is derived from an EMBL/GenBank/DDBJ whole genome shotgun (WGS) entry which is preliminary data.</text>
</comment>
<dbReference type="CDD" id="cd06225">
    <property type="entry name" value="HAMP"/>
    <property type="match status" value="1"/>
</dbReference>
<organism evidence="7 8">
    <name type="scientific">Phormidesmis priestleyi ULC007</name>
    <dbReference type="NCBI Taxonomy" id="1920490"/>
    <lineage>
        <taxon>Bacteria</taxon>
        <taxon>Bacillati</taxon>
        <taxon>Cyanobacteriota</taxon>
        <taxon>Cyanophyceae</taxon>
        <taxon>Leptolyngbyales</taxon>
        <taxon>Leptolyngbyaceae</taxon>
        <taxon>Phormidesmis</taxon>
    </lineage>
</organism>
<evidence type="ECO:0000256" key="1">
    <source>
        <dbReference type="ARBA" id="ARBA00023224"/>
    </source>
</evidence>
<dbReference type="InterPro" id="IPR007891">
    <property type="entry name" value="CHASE3"/>
</dbReference>
<proteinExistence type="inferred from homology"/>
<dbReference type="AlphaFoldDB" id="A0A2T1DIU8"/>
<dbReference type="SMART" id="SM00283">
    <property type="entry name" value="MA"/>
    <property type="match status" value="1"/>
</dbReference>
<sequence length="538" mass="58615">MLNRWKISTKIATGFALGLAIFTTIGIISYRGTEQVISTARQEKQTYQVLSQVEDILSLVKDAETGQRGYLLTSDNRYLRPYNQARTALRARLDEFKRLVQDNPGQQSYVQTLDSLVGQKLAELDNTIRLKQANKSDAALKVVQDGEGKRLMDQIRDTVSRMKAGERDLLRTRSQIAENSARRTLNSVLYGMPLGILLLALIGVILNRQITRPLNRVSAVAQKVADGDLTQSLECTRNNTEIEKLMTAFQNMTKSLSALITQAQKSGIQISTSTTQIAAAGRQLEATVNEQVASMHEVNATSRQIASTAGELAKSMDGVAATAHTTTEAASNSQTNLNKMQSAMQNLVLATNAISAKLTVVDEKANNINTVVTTITKVADQANLLSLNAAIEAEKAGEYGAGFAVVAREIRRLADQSAVATLEIEQMVKEMQSSVSTGVMEVDKFSKEVGQYVNDVGDISQQIAGFIQNVQGLTPQFGAVSQRMDEQYRGAEQISLAIGQLSDASYQTVQSIQETNNALTQLDDAAQGLQREISQFKV</sequence>
<dbReference type="PRINTS" id="PR00260">
    <property type="entry name" value="CHEMTRNSDUCR"/>
</dbReference>
<keyword evidence="4" id="KW-1133">Transmembrane helix</keyword>
<dbReference type="GO" id="GO:0004888">
    <property type="term" value="F:transmembrane signaling receptor activity"/>
    <property type="evidence" value="ECO:0007669"/>
    <property type="project" value="InterPro"/>
</dbReference>
<dbReference type="STRING" id="1920490.GCA_001895925_04200"/>
<protein>
    <submittedName>
        <fullName evidence="7">HAMP domain-containing protein</fullName>
    </submittedName>
</protein>
<dbReference type="PANTHER" id="PTHR32089:SF120">
    <property type="entry name" value="METHYL-ACCEPTING CHEMOTAXIS PROTEIN TLPQ"/>
    <property type="match status" value="1"/>
</dbReference>
<feature type="transmembrane region" description="Helical" evidence="4">
    <location>
        <begin position="12"/>
        <end position="30"/>
    </location>
</feature>
<feature type="domain" description="Methyl-accepting transducer" evidence="5">
    <location>
        <begin position="266"/>
        <end position="502"/>
    </location>
</feature>
<evidence type="ECO:0000313" key="8">
    <source>
        <dbReference type="Proteomes" id="UP000238634"/>
    </source>
</evidence>
<evidence type="ECO:0000259" key="6">
    <source>
        <dbReference type="PROSITE" id="PS50885"/>
    </source>
</evidence>
<dbReference type="RefSeq" id="WP_073070312.1">
    <property type="nucleotide sequence ID" value="NZ_MPPI01000006.1"/>
</dbReference>
<keyword evidence="4" id="KW-0472">Membrane</keyword>
<dbReference type="Gene3D" id="6.10.340.10">
    <property type="match status" value="1"/>
</dbReference>
<keyword evidence="4" id="KW-0812">Transmembrane</keyword>
<dbReference type="PROSITE" id="PS50885">
    <property type="entry name" value="HAMP"/>
    <property type="match status" value="1"/>
</dbReference>
<dbReference type="SMART" id="SM00304">
    <property type="entry name" value="HAMP"/>
    <property type="match status" value="1"/>
</dbReference>
<dbReference type="EMBL" id="PVWG01000006">
    <property type="protein sequence ID" value="PSB20393.1"/>
    <property type="molecule type" value="Genomic_DNA"/>
</dbReference>
<evidence type="ECO:0000259" key="5">
    <source>
        <dbReference type="PROSITE" id="PS50111"/>
    </source>
</evidence>
<dbReference type="Pfam" id="PF05227">
    <property type="entry name" value="CHASE3"/>
    <property type="match status" value="1"/>
</dbReference>
<dbReference type="PROSITE" id="PS50111">
    <property type="entry name" value="CHEMOTAXIS_TRANSDUC_2"/>
    <property type="match status" value="1"/>
</dbReference>